<reference evidence="4 5" key="1">
    <citation type="journal article" date="2016" name="Nat. Commun.">
        <title>Thousands of microbial genomes shed light on interconnected biogeochemical processes in an aquifer system.</title>
        <authorList>
            <person name="Anantharaman K."/>
            <person name="Brown C.T."/>
            <person name="Hug L.A."/>
            <person name="Sharon I."/>
            <person name="Castelle C.J."/>
            <person name="Probst A.J."/>
            <person name="Thomas B.C."/>
            <person name="Singh A."/>
            <person name="Wilkins M.J."/>
            <person name="Karaoz U."/>
            <person name="Brodie E.L."/>
            <person name="Williams K.H."/>
            <person name="Hubbard S.S."/>
            <person name="Banfield J.F."/>
        </authorList>
    </citation>
    <scope>NUCLEOTIDE SEQUENCE [LARGE SCALE GENOMIC DNA]</scope>
</reference>
<dbReference type="UniPathway" id="UPA00138"/>
<comment type="similarity">
    <text evidence="1 3">Belongs to the triosephosphate isomerase family.</text>
</comment>
<dbReference type="GO" id="GO:0006096">
    <property type="term" value="P:glycolytic process"/>
    <property type="evidence" value="ECO:0007669"/>
    <property type="project" value="UniProtKB-UniPathway"/>
</dbReference>
<dbReference type="UniPathway" id="UPA00109">
    <property type="reaction ID" value="UER00189"/>
</dbReference>
<comment type="caution">
    <text evidence="4">The sequence shown here is derived from an EMBL/GenBank/DDBJ whole genome shotgun (WGS) entry which is preliminary data.</text>
</comment>
<dbReference type="CDD" id="cd00311">
    <property type="entry name" value="TIM"/>
    <property type="match status" value="1"/>
</dbReference>
<dbReference type="Gene3D" id="3.20.20.70">
    <property type="entry name" value="Aldolase class I"/>
    <property type="match status" value="2"/>
</dbReference>
<dbReference type="PANTHER" id="PTHR21139">
    <property type="entry name" value="TRIOSEPHOSPHATE ISOMERASE"/>
    <property type="match status" value="1"/>
</dbReference>
<dbReference type="GO" id="GO:0006094">
    <property type="term" value="P:gluconeogenesis"/>
    <property type="evidence" value="ECO:0007669"/>
    <property type="project" value="UniProtKB-UniPathway"/>
</dbReference>
<keyword evidence="3" id="KW-0963">Cytoplasm</keyword>
<keyword evidence="3" id="KW-0312">Gluconeogenesis</keyword>
<dbReference type="InterPro" id="IPR000652">
    <property type="entry name" value="Triosephosphate_isomerase"/>
</dbReference>
<keyword evidence="3" id="KW-0324">Glycolysis</keyword>
<evidence type="ECO:0000256" key="3">
    <source>
        <dbReference type="RuleBase" id="RU363013"/>
    </source>
</evidence>
<dbReference type="EMBL" id="MFBA01000055">
    <property type="protein sequence ID" value="OGD84594.1"/>
    <property type="molecule type" value="Genomic_DNA"/>
</dbReference>
<gene>
    <name evidence="4" type="ORF">A2696_01430</name>
</gene>
<dbReference type="EC" id="5.3.1.1" evidence="3"/>
<proteinExistence type="inferred from homology"/>
<evidence type="ECO:0000313" key="4">
    <source>
        <dbReference type="EMBL" id="OGD84594.1"/>
    </source>
</evidence>
<name>A0A1F5FYG2_9BACT</name>
<dbReference type="InterPro" id="IPR013785">
    <property type="entry name" value="Aldolase_TIM"/>
</dbReference>
<dbReference type="InterPro" id="IPR035990">
    <property type="entry name" value="TIM_sf"/>
</dbReference>
<comment type="subcellular location">
    <subcellularLocation>
        <location evidence="3">Cytoplasm</location>
    </subcellularLocation>
</comment>
<organism evidence="4 5">
    <name type="scientific">Candidatus Curtissbacteria bacterium RIFCSPHIGHO2_01_FULL_41_13</name>
    <dbReference type="NCBI Taxonomy" id="1797745"/>
    <lineage>
        <taxon>Bacteria</taxon>
        <taxon>Candidatus Curtissiibacteriota</taxon>
    </lineage>
</organism>
<dbReference type="SUPFAM" id="SSF51351">
    <property type="entry name" value="Triosephosphate isomerase (TIM)"/>
    <property type="match status" value="1"/>
</dbReference>
<comment type="pathway">
    <text evidence="3">Carbohydrate biosynthesis; gluconeogenesis.</text>
</comment>
<dbReference type="Pfam" id="PF00121">
    <property type="entry name" value="TIM"/>
    <property type="match status" value="1"/>
</dbReference>
<accession>A0A1F5FYG2</accession>
<dbReference type="GO" id="GO:0019563">
    <property type="term" value="P:glycerol catabolic process"/>
    <property type="evidence" value="ECO:0007669"/>
    <property type="project" value="TreeGrafter"/>
</dbReference>
<evidence type="ECO:0000256" key="1">
    <source>
        <dbReference type="ARBA" id="ARBA00007422"/>
    </source>
</evidence>
<sequence length="220" mass="24249">MSERLPLLVANHKENDSLEEVISWVDEIAESAQRFDGTIIFCPSYPFLAVVYQKISHDGINIKLGSQDISRFERGNHTGEVAASQIADIVKFVIIGHSERRTLLKEDDDVLKEKVKRAKEAGLEPIFCVQNEQTPIPDNVEIVAYEPVFAIGTGNPDTPENVKVVAQKLRARGQYTILYGGSVSAENVKSFVVDNVQGVLVGATNSLDPQKFIGILEALK</sequence>
<dbReference type="GO" id="GO:0004807">
    <property type="term" value="F:triose-phosphate isomerase activity"/>
    <property type="evidence" value="ECO:0007669"/>
    <property type="project" value="UniProtKB-EC"/>
</dbReference>
<comment type="pathway">
    <text evidence="3">Carbohydrate degradation; glycolysis; D-glyceraldehyde 3-phosphate from glycerone phosphate: step 1/1.</text>
</comment>
<dbReference type="PANTHER" id="PTHR21139:SF42">
    <property type="entry name" value="TRIOSEPHOSPHATE ISOMERASE"/>
    <property type="match status" value="1"/>
</dbReference>
<dbReference type="Proteomes" id="UP000177069">
    <property type="component" value="Unassembled WGS sequence"/>
</dbReference>
<protein>
    <recommendedName>
        <fullName evidence="3">Triosephosphate isomerase</fullName>
        <ecNumber evidence="3">5.3.1.1</ecNumber>
    </recommendedName>
</protein>
<dbReference type="GO" id="GO:0005829">
    <property type="term" value="C:cytosol"/>
    <property type="evidence" value="ECO:0007669"/>
    <property type="project" value="TreeGrafter"/>
</dbReference>
<comment type="catalytic activity">
    <reaction evidence="3">
        <text>D-glyceraldehyde 3-phosphate = dihydroxyacetone phosphate</text>
        <dbReference type="Rhea" id="RHEA:18585"/>
        <dbReference type="ChEBI" id="CHEBI:57642"/>
        <dbReference type="ChEBI" id="CHEBI:59776"/>
        <dbReference type="EC" id="5.3.1.1"/>
    </reaction>
</comment>
<dbReference type="AlphaFoldDB" id="A0A1F5FYG2"/>
<evidence type="ECO:0000256" key="2">
    <source>
        <dbReference type="ARBA" id="ARBA00023235"/>
    </source>
</evidence>
<evidence type="ECO:0000313" key="5">
    <source>
        <dbReference type="Proteomes" id="UP000177069"/>
    </source>
</evidence>
<comment type="subunit">
    <text evidence="3">Homodimer.</text>
</comment>
<dbReference type="GO" id="GO:0046166">
    <property type="term" value="P:glyceraldehyde-3-phosphate biosynthetic process"/>
    <property type="evidence" value="ECO:0007669"/>
    <property type="project" value="TreeGrafter"/>
</dbReference>
<keyword evidence="2 3" id="KW-0413">Isomerase</keyword>
<dbReference type="PROSITE" id="PS51440">
    <property type="entry name" value="TIM_2"/>
    <property type="match status" value="1"/>
</dbReference>